<feature type="coiled-coil region" evidence="8">
    <location>
        <begin position="356"/>
        <end position="383"/>
    </location>
</feature>
<dbReference type="GO" id="GO:0042073">
    <property type="term" value="P:intraciliary transport"/>
    <property type="evidence" value="ECO:0000318"/>
    <property type="project" value="GO_Central"/>
</dbReference>
<dbReference type="FunFam" id="1.25.40.10:FF:000211">
    <property type="entry name" value="tetratricopeptide repeat protein 30B"/>
    <property type="match status" value="1"/>
</dbReference>
<dbReference type="SMART" id="SM00028">
    <property type="entry name" value="TPR"/>
    <property type="match status" value="4"/>
</dbReference>
<keyword evidence="10" id="KW-1185">Reference proteome</keyword>
<keyword evidence="4" id="KW-0970">Cilium biogenesis/degradation</keyword>
<name>A9UY49_MONBE</name>
<dbReference type="GO" id="GO:0120170">
    <property type="term" value="F:intraciliary transport particle B binding"/>
    <property type="evidence" value="ECO:0000318"/>
    <property type="project" value="GO_Central"/>
</dbReference>
<reference evidence="9 10" key="1">
    <citation type="journal article" date="2008" name="Nature">
        <title>The genome of the choanoflagellate Monosiga brevicollis and the origin of metazoans.</title>
        <authorList>
            <consortium name="JGI Sequencing"/>
            <person name="King N."/>
            <person name="Westbrook M.J."/>
            <person name="Young S.L."/>
            <person name="Kuo A."/>
            <person name="Abedin M."/>
            <person name="Chapman J."/>
            <person name="Fairclough S."/>
            <person name="Hellsten U."/>
            <person name="Isogai Y."/>
            <person name="Letunic I."/>
            <person name="Marr M."/>
            <person name="Pincus D."/>
            <person name="Putnam N."/>
            <person name="Rokas A."/>
            <person name="Wright K.J."/>
            <person name="Zuzow R."/>
            <person name="Dirks W."/>
            <person name="Good M."/>
            <person name="Goodstein D."/>
            <person name="Lemons D."/>
            <person name="Li W."/>
            <person name="Lyons J.B."/>
            <person name="Morris A."/>
            <person name="Nichols S."/>
            <person name="Richter D.J."/>
            <person name="Salamov A."/>
            <person name="Bork P."/>
            <person name="Lim W.A."/>
            <person name="Manning G."/>
            <person name="Miller W.T."/>
            <person name="McGinnis W."/>
            <person name="Shapiro H."/>
            <person name="Tjian R."/>
            <person name="Grigoriev I.V."/>
            <person name="Rokhsar D."/>
        </authorList>
    </citation>
    <scope>NUCLEOTIDE SEQUENCE [LARGE SCALE GENOMIC DNA]</scope>
    <source>
        <strain evidence="10">MX1 / ATCC 50154</strain>
    </source>
</reference>
<dbReference type="GeneID" id="5890588"/>
<accession>A9UY49</accession>
<keyword evidence="7" id="KW-0966">Cell projection</keyword>
<protein>
    <recommendedName>
        <fullName evidence="11">Tetratricopeptide repeat protein 30</fullName>
    </recommendedName>
</protein>
<dbReference type="SUPFAM" id="SSF48452">
    <property type="entry name" value="TPR-like"/>
    <property type="match status" value="2"/>
</dbReference>
<dbReference type="Proteomes" id="UP000001357">
    <property type="component" value="Unassembled WGS sequence"/>
</dbReference>
<evidence type="ECO:0000256" key="7">
    <source>
        <dbReference type="ARBA" id="ARBA00023273"/>
    </source>
</evidence>
<dbReference type="eggNOG" id="KOG4340">
    <property type="taxonomic scope" value="Eukaryota"/>
</dbReference>
<dbReference type="GO" id="GO:0030992">
    <property type="term" value="C:intraciliary transport particle B"/>
    <property type="evidence" value="ECO:0000318"/>
    <property type="project" value="GO_Central"/>
</dbReference>
<evidence type="ECO:0000256" key="3">
    <source>
        <dbReference type="ARBA" id="ARBA00022737"/>
    </source>
</evidence>
<dbReference type="InterPro" id="IPR039941">
    <property type="entry name" value="TT30"/>
</dbReference>
<evidence type="ECO:0000256" key="4">
    <source>
        <dbReference type="ARBA" id="ARBA00022794"/>
    </source>
</evidence>
<sequence>MDGEFTRTIYGFIRDRQYADAIKILQQQLEMQPSSLPALSLLGYCQFHVQNFDAAAECYAQVSKEYPEQDSYKLYHAQALYKACRYEEAMDAVVKIDNPDMHNDIMKLQAAIKQGMGDLAAARSMVEQCPADDLDTIINEGCLLVAEERYKQAIEKFHHASNVGGYNAHLMYNQALCQYRLGNFAAALRHIATIIERGIREHPELSVGMQTEGIEVRSVGNTKTLHDTALVEAFNLKAAIEYDLRNYDAAMDALTDMPPRSEEELDPVTLHNQALMNMEEDPETGFEKLQFLLQSNPCPPETFGNLLLLYCKYEYYDLAADVLAENAHLTYQCLTQYLYDFLDATITRQTSPEEAFRRLDEMCSQHTEQLRKLTRQVQDARTAQDEDAVKKAVNDYDECLDRYIPCLMAQARIYWDLENYAQVEKIFRKSVEFCNEHDVWKLNVAHVLFMQGNKYKEAIGFYEPIVQKNLENLLDISAVILANLCVSYIMTSQNEDAEELMRRVEKEEEELALEDPDRKVFHLCIINLVIGTLYCAKGNFQFGISRVIKSLEPYSKRLGWETWEYTKRCFLALIEGMAKQMITLPDVITMDILDFLDACEEHGKGVPTIDQLPMFQMDAFDLGKHTVAYEARYIKSLFQRVTI</sequence>
<dbReference type="EMBL" id="CH991549">
    <property type="protein sequence ID" value="EDQ89959.1"/>
    <property type="molecule type" value="Genomic_DNA"/>
</dbReference>
<evidence type="ECO:0000256" key="1">
    <source>
        <dbReference type="ARBA" id="ARBA00004138"/>
    </source>
</evidence>
<keyword evidence="6" id="KW-0969">Cilium</keyword>
<dbReference type="InterPro" id="IPR019734">
    <property type="entry name" value="TPR_rpt"/>
</dbReference>
<keyword evidence="8" id="KW-0175">Coiled coil</keyword>
<dbReference type="AlphaFoldDB" id="A9UY49"/>
<dbReference type="OMA" id="CCKHELY"/>
<dbReference type="KEGG" id="mbr:MONBRDRAFT_18883"/>
<comment type="subcellular location">
    <subcellularLocation>
        <location evidence="1">Cell projection</location>
        <location evidence="1">Cilium</location>
    </subcellularLocation>
</comment>
<dbReference type="InParanoid" id="A9UY49"/>
<proteinExistence type="inferred from homology"/>
<evidence type="ECO:0000313" key="10">
    <source>
        <dbReference type="Proteomes" id="UP000001357"/>
    </source>
</evidence>
<comment type="similarity">
    <text evidence="2">Belongs to the TTC30/dfy-1/fleer family.</text>
</comment>
<dbReference type="PANTHER" id="PTHR20931:SF0">
    <property type="entry name" value="TETRATRICOPEPTIDE REPEAT PROTEIN 30"/>
    <property type="match status" value="1"/>
</dbReference>
<evidence type="ECO:0008006" key="11">
    <source>
        <dbReference type="Google" id="ProtNLM"/>
    </source>
</evidence>
<dbReference type="FunFam" id="1.25.40.10:FF:000186">
    <property type="entry name" value="Tetratricopeptide repeat domain 30A"/>
    <property type="match status" value="1"/>
</dbReference>
<dbReference type="PANTHER" id="PTHR20931">
    <property type="entry name" value="TETRATRICOPEPTIDE REPEAT PROTEIN 30"/>
    <property type="match status" value="1"/>
</dbReference>
<evidence type="ECO:0000256" key="6">
    <source>
        <dbReference type="ARBA" id="ARBA00023069"/>
    </source>
</evidence>
<keyword evidence="3" id="KW-0677">Repeat</keyword>
<gene>
    <name evidence="9" type="ORF">MONBRDRAFT_18883</name>
</gene>
<dbReference type="GO" id="GO:0005879">
    <property type="term" value="C:axonemal microtubule"/>
    <property type="evidence" value="ECO:0000318"/>
    <property type="project" value="GO_Central"/>
</dbReference>
<evidence type="ECO:0000313" key="9">
    <source>
        <dbReference type="EMBL" id="EDQ89959.1"/>
    </source>
</evidence>
<evidence type="ECO:0000256" key="5">
    <source>
        <dbReference type="ARBA" id="ARBA00022803"/>
    </source>
</evidence>
<dbReference type="InterPro" id="IPR011990">
    <property type="entry name" value="TPR-like_helical_dom_sf"/>
</dbReference>
<evidence type="ECO:0000256" key="8">
    <source>
        <dbReference type="SAM" id="Coils"/>
    </source>
</evidence>
<keyword evidence="5" id="KW-0802">TPR repeat</keyword>
<evidence type="ECO:0000256" key="2">
    <source>
        <dbReference type="ARBA" id="ARBA00009522"/>
    </source>
</evidence>
<dbReference type="STRING" id="81824.A9UY49"/>
<dbReference type="FunCoup" id="A9UY49">
    <property type="interactions" value="184"/>
</dbReference>
<dbReference type="Pfam" id="PF14559">
    <property type="entry name" value="TPR_19"/>
    <property type="match status" value="1"/>
</dbReference>
<dbReference type="RefSeq" id="XP_001745381.1">
    <property type="nucleotide sequence ID" value="XM_001745329.1"/>
</dbReference>
<organism evidence="9 10">
    <name type="scientific">Monosiga brevicollis</name>
    <name type="common">Choanoflagellate</name>
    <dbReference type="NCBI Taxonomy" id="81824"/>
    <lineage>
        <taxon>Eukaryota</taxon>
        <taxon>Choanoflagellata</taxon>
        <taxon>Craspedida</taxon>
        <taxon>Salpingoecidae</taxon>
        <taxon>Monosiga</taxon>
    </lineage>
</organism>
<dbReference type="Gene3D" id="1.25.40.10">
    <property type="entry name" value="Tetratricopeptide repeat domain"/>
    <property type="match status" value="3"/>
</dbReference>
<dbReference type="Pfam" id="PF13432">
    <property type="entry name" value="TPR_16"/>
    <property type="match status" value="1"/>
</dbReference>